<dbReference type="OrthoDB" id="289038at2759"/>
<dbReference type="GO" id="GO:0006508">
    <property type="term" value="P:proteolysis"/>
    <property type="evidence" value="ECO:0007669"/>
    <property type="project" value="UniProtKB-KW"/>
</dbReference>
<reference evidence="5 6" key="1">
    <citation type="journal article" date="2013" name="Curr. Biol.">
        <title>The Genome of the Foraminiferan Reticulomyxa filosa.</title>
        <authorList>
            <person name="Glockner G."/>
            <person name="Hulsmann N."/>
            <person name="Schleicher M."/>
            <person name="Noegel A.A."/>
            <person name="Eichinger L."/>
            <person name="Gallinger C."/>
            <person name="Pawlowski J."/>
            <person name="Sierra R."/>
            <person name="Euteneuer U."/>
            <person name="Pillet L."/>
            <person name="Moustafa A."/>
            <person name="Platzer M."/>
            <person name="Groth M."/>
            <person name="Szafranski K."/>
            <person name="Schliwa M."/>
        </authorList>
    </citation>
    <scope>NUCLEOTIDE SEQUENCE [LARGE SCALE GENOMIC DNA]</scope>
</reference>
<evidence type="ECO:0000256" key="3">
    <source>
        <dbReference type="ARBA" id="ARBA00022801"/>
    </source>
</evidence>
<dbReference type="Pfam" id="PF25010">
    <property type="entry name" value="ARM_UBP24_USP9X-Y"/>
    <property type="match status" value="1"/>
</dbReference>
<accession>X6M593</accession>
<dbReference type="InterPro" id="IPR056850">
    <property type="entry name" value="ARM_UBP34_24_USP9X_Y"/>
</dbReference>
<dbReference type="EMBL" id="ASPP01024692">
    <property type="protein sequence ID" value="ETO08796.1"/>
    <property type="molecule type" value="Genomic_DNA"/>
</dbReference>
<evidence type="ECO:0000256" key="1">
    <source>
        <dbReference type="ARBA" id="ARBA00022670"/>
    </source>
</evidence>
<dbReference type="Proteomes" id="UP000023152">
    <property type="component" value="Unassembled WGS sequence"/>
</dbReference>
<keyword evidence="1" id="KW-0645">Protease</keyword>
<feature type="domain" description="UBP34/UBP24/USP9X/USP9Y-like ARM repeat region" evidence="4">
    <location>
        <begin position="101"/>
        <end position="184"/>
    </location>
</feature>
<evidence type="ECO:0000313" key="6">
    <source>
        <dbReference type="Proteomes" id="UP000023152"/>
    </source>
</evidence>
<evidence type="ECO:0000313" key="5">
    <source>
        <dbReference type="EMBL" id="ETO08796.1"/>
    </source>
</evidence>
<evidence type="ECO:0000256" key="2">
    <source>
        <dbReference type="ARBA" id="ARBA00022786"/>
    </source>
</evidence>
<keyword evidence="3" id="KW-0378">Hydrolase</keyword>
<proteinExistence type="predicted"/>
<gene>
    <name evidence="5" type="ORF">RFI_28591</name>
</gene>
<keyword evidence="6" id="KW-1185">Reference proteome</keyword>
<name>X6M593_RETFI</name>
<protein>
    <recommendedName>
        <fullName evidence="4">UBP34/UBP24/USP9X/USP9Y-like ARM repeat region domain-containing protein</fullName>
    </recommendedName>
</protein>
<dbReference type="GO" id="GO:0008233">
    <property type="term" value="F:peptidase activity"/>
    <property type="evidence" value="ECO:0007669"/>
    <property type="project" value="UniProtKB-KW"/>
</dbReference>
<comment type="caution">
    <text evidence="5">The sequence shown here is derived from an EMBL/GenBank/DDBJ whole genome shotgun (WGS) entry which is preliminary data.</text>
</comment>
<keyword evidence="2" id="KW-0833">Ubl conjugation pathway</keyword>
<dbReference type="AlphaFoldDB" id="X6M593"/>
<organism evidence="5 6">
    <name type="scientific">Reticulomyxa filosa</name>
    <dbReference type="NCBI Taxonomy" id="46433"/>
    <lineage>
        <taxon>Eukaryota</taxon>
        <taxon>Sar</taxon>
        <taxon>Rhizaria</taxon>
        <taxon>Retaria</taxon>
        <taxon>Foraminifera</taxon>
        <taxon>Monothalamids</taxon>
        <taxon>Reticulomyxidae</taxon>
        <taxon>Reticulomyxa</taxon>
    </lineage>
</organism>
<evidence type="ECO:0000259" key="4">
    <source>
        <dbReference type="Pfam" id="PF25010"/>
    </source>
</evidence>
<sequence length="205" mass="24486">MAVQAVVFPINPEKWTMKTIQSMKAFLRFIEFDCAYVLYKFETYSDLGQVSFHVVAALNEFGHAGDIQYFKEKAKAKKICSACECKEDYHIVINQMKCITGARFVYLDEIKERLDFLDFNTLTPEEIEEAFKWFRKLMTGLQQKSLEDDIPEHLFINKFLKDMMPESMTLPAYDSFEKFFLLVNHKKKNIYIYVYKWWTMRNLFM</sequence>